<name>A0A6V8QIW0_9ACTN</name>
<evidence type="ECO:0000313" key="2">
    <source>
        <dbReference type="Proteomes" id="UP000591948"/>
    </source>
</evidence>
<organism evidence="1 2">
    <name type="scientific">Candidatus Hakubella thermalkaliphila</name>
    <dbReference type="NCBI Taxonomy" id="2754717"/>
    <lineage>
        <taxon>Bacteria</taxon>
        <taxon>Bacillati</taxon>
        <taxon>Actinomycetota</taxon>
        <taxon>Actinomycetota incertae sedis</taxon>
        <taxon>Candidatus Hakubellales</taxon>
        <taxon>Candidatus Hakubellaceae</taxon>
        <taxon>Candidatus Hakubella</taxon>
    </lineage>
</organism>
<proteinExistence type="predicted"/>
<gene>
    <name evidence="1" type="ORF">HKBW3S33_00982</name>
</gene>
<sequence length="82" mass="8944">MGRFFSRCGPIAGPFPVCRVFDHLGANRIENHIATDFKQMQILLDKDGLVPALKKMSGLVVAFIACLSEAPRVTILVASIET</sequence>
<dbReference type="EMBL" id="BLRY01000045">
    <property type="protein sequence ID" value="GFP27570.1"/>
    <property type="molecule type" value="Genomic_DNA"/>
</dbReference>
<reference evidence="1 2" key="1">
    <citation type="journal article" date="2020" name="Front. Microbiol.">
        <title>Single-cell genomics of novel Actinobacteria with the Wood-Ljungdahl pathway discovered in a serpentinizing system.</title>
        <authorList>
            <person name="Merino N."/>
            <person name="Kawai M."/>
            <person name="Boyd E.S."/>
            <person name="Colman D.R."/>
            <person name="McGlynn S.E."/>
            <person name="Nealson K.H."/>
            <person name="Kurokawa K."/>
            <person name="Hongoh Y."/>
        </authorList>
    </citation>
    <scope>NUCLEOTIDE SEQUENCE [LARGE SCALE GENOMIC DNA]</scope>
    <source>
        <strain evidence="1 2">S33</strain>
    </source>
</reference>
<dbReference type="AlphaFoldDB" id="A0A6V8QIW0"/>
<evidence type="ECO:0000313" key="1">
    <source>
        <dbReference type="EMBL" id="GFP27570.1"/>
    </source>
</evidence>
<dbReference type="RefSeq" id="WP_176233367.1">
    <property type="nucleotide sequence ID" value="NZ_BLRY01000045.1"/>
</dbReference>
<protein>
    <submittedName>
        <fullName evidence="1">Uncharacterized protein</fullName>
    </submittedName>
</protein>
<keyword evidence="2" id="KW-1185">Reference proteome</keyword>
<accession>A0A6V8QIW0</accession>
<dbReference type="Proteomes" id="UP000591948">
    <property type="component" value="Unassembled WGS sequence"/>
</dbReference>
<comment type="caution">
    <text evidence="1">The sequence shown here is derived from an EMBL/GenBank/DDBJ whole genome shotgun (WGS) entry which is preliminary data.</text>
</comment>